<sequence length="370" mass="42045">MQWTILGSGFGLGFYIPSLLLCRQLEARGHAAEAVVFESYLKQEKQEKIAESRWEYHANFAVALVAQRLPADVRPSIDWEAAEALFSRWEEEDRRRFVVLSGHWIYLLDRYRERMGEKPVEAELLYVDAGVSPSWKSVRKYVPDYASRYREVGMYDAAALEVLFRLPVTGEPPVPYAERENRLVLHGGGWGMGTYLGKRMELEGKGFALDIIAGAAQEAERHGEHRFWMNDPCWEAWRKEGEPPRHTFPRFGEVRAGEPAVFTSPGRRHGLYELVRGSKAIVSKPGGATLIDSLASATPVVFLDPFGPHEAKNAELWIANGFGISYEAWKDSDYSLSMLESLHVTLRTREGTIRSYVDQLCMNDQKLKSK</sequence>
<dbReference type="HOGENOM" id="CLU_721292_0_0_9"/>
<protein>
    <recommendedName>
        <fullName evidence="3">UDP-glucuronosyltransferase</fullName>
    </recommendedName>
</protein>
<evidence type="ECO:0000313" key="2">
    <source>
        <dbReference type="Proteomes" id="UP000007523"/>
    </source>
</evidence>
<proteinExistence type="predicted"/>
<organism evidence="1 2">
    <name type="scientific">Paenibacillus mucilaginosus 3016</name>
    <dbReference type="NCBI Taxonomy" id="1116391"/>
    <lineage>
        <taxon>Bacteria</taxon>
        <taxon>Bacillati</taxon>
        <taxon>Bacillota</taxon>
        <taxon>Bacilli</taxon>
        <taxon>Bacillales</taxon>
        <taxon>Paenibacillaceae</taxon>
        <taxon>Paenibacillus</taxon>
    </lineage>
</organism>
<accession>H6NAZ4</accession>
<dbReference type="Proteomes" id="UP000007523">
    <property type="component" value="Chromosome"/>
</dbReference>
<evidence type="ECO:0008006" key="3">
    <source>
        <dbReference type="Google" id="ProtNLM"/>
    </source>
</evidence>
<evidence type="ECO:0000313" key="1">
    <source>
        <dbReference type="EMBL" id="AFC31249.1"/>
    </source>
</evidence>
<keyword evidence="2" id="KW-1185">Reference proteome</keyword>
<dbReference type="STRING" id="1116391.PM3016_4488"/>
<dbReference type="EMBL" id="CP003235">
    <property type="protein sequence ID" value="AFC31249.1"/>
    <property type="molecule type" value="Genomic_DNA"/>
</dbReference>
<dbReference type="AlphaFoldDB" id="H6NAZ4"/>
<dbReference type="RefSeq" id="WP_014370996.1">
    <property type="nucleotide sequence ID" value="NC_016935.1"/>
</dbReference>
<dbReference type="KEGG" id="pmq:PM3016_4488"/>
<reference evidence="1 2" key="1">
    <citation type="journal article" date="2012" name="J. Bacteriol.">
        <title>Complete Genome Sequence of Paenibacillus mucilaginosus 3016, a Bacterium Functional as Microbial Fertilizer.</title>
        <authorList>
            <person name="Ma M."/>
            <person name="Wang Z."/>
            <person name="Li L."/>
            <person name="Jiang X."/>
            <person name="Guan D."/>
            <person name="Cao F."/>
            <person name="Chen H."/>
            <person name="Wang X."/>
            <person name="Shen D."/>
            <person name="Du B."/>
            <person name="Li J."/>
        </authorList>
    </citation>
    <scope>NUCLEOTIDE SEQUENCE [LARGE SCALE GENOMIC DNA]</scope>
    <source>
        <strain evidence="1 2">3016</strain>
    </source>
</reference>
<gene>
    <name evidence="1" type="ORF">PM3016_4488</name>
</gene>
<name>H6NAZ4_9BACL</name>